<gene>
    <name evidence="2" type="ORF">FSP39_006482</name>
</gene>
<dbReference type="SUPFAM" id="SSF52266">
    <property type="entry name" value="SGNH hydrolase"/>
    <property type="match status" value="1"/>
</dbReference>
<feature type="domain" description="NADAR" evidence="1">
    <location>
        <begin position="8"/>
        <end position="138"/>
    </location>
</feature>
<dbReference type="Gene3D" id="1.10.357.40">
    <property type="entry name" value="YbiA-like"/>
    <property type="match status" value="1"/>
</dbReference>
<comment type="caution">
    <text evidence="2">The sequence shown here is derived from an EMBL/GenBank/DDBJ whole genome shotgun (WGS) entry which is preliminary data.</text>
</comment>
<proteinExistence type="predicted"/>
<dbReference type="InterPro" id="IPR012816">
    <property type="entry name" value="NADAR"/>
</dbReference>
<dbReference type="Proteomes" id="UP001186944">
    <property type="component" value="Unassembled WGS sequence"/>
</dbReference>
<dbReference type="CDD" id="cd00229">
    <property type="entry name" value="SGNH_hydrolase"/>
    <property type="match status" value="1"/>
</dbReference>
<dbReference type="SUPFAM" id="SSF143990">
    <property type="entry name" value="YbiA-like"/>
    <property type="match status" value="1"/>
</dbReference>
<dbReference type="EMBL" id="VSWD01000002">
    <property type="protein sequence ID" value="KAK3107077.1"/>
    <property type="molecule type" value="Genomic_DNA"/>
</dbReference>
<dbReference type="AlphaFoldDB" id="A0AA88YVL4"/>
<dbReference type="InterPro" id="IPR036514">
    <property type="entry name" value="SGNH_hydro_sf"/>
</dbReference>
<keyword evidence="3" id="KW-1185">Reference proteome</keyword>
<organism evidence="2 3">
    <name type="scientific">Pinctada imbricata</name>
    <name type="common">Atlantic pearl-oyster</name>
    <name type="synonym">Pinctada martensii</name>
    <dbReference type="NCBI Taxonomy" id="66713"/>
    <lineage>
        <taxon>Eukaryota</taxon>
        <taxon>Metazoa</taxon>
        <taxon>Spiralia</taxon>
        <taxon>Lophotrochozoa</taxon>
        <taxon>Mollusca</taxon>
        <taxon>Bivalvia</taxon>
        <taxon>Autobranchia</taxon>
        <taxon>Pteriomorphia</taxon>
        <taxon>Pterioida</taxon>
        <taxon>Pterioidea</taxon>
        <taxon>Pteriidae</taxon>
        <taxon>Pinctada</taxon>
    </lineage>
</organism>
<feature type="non-terminal residue" evidence="2">
    <location>
        <position position="1"/>
    </location>
</feature>
<dbReference type="InterPro" id="IPR037238">
    <property type="entry name" value="YbiA-like_sf"/>
</dbReference>
<sequence>VYVKGYREPLSNFYRMEFQWQQNTFNSLEQAFQHEKARRHGDHRTAKRILAAKHAGIANKIGRDVRIHPLWDREKEKIMYQMLWEKSNQSEEFRHELLRTADKEIYEELPDKFWGTGRDGKGRNVLGSMLMDLRKEIKSQDEKPSVAIIGSSLIKNLRSDNFSRHFRTEVCKSYTIPEAKKTIRNCPGERDVVVYQLLSNDMKSKSGDECLSDLRELVTLTKELQPRAKIIISLPPNRGDSVTLNHTTNSINASVKFTYSRDNMVTVCDNSNLSYRGEPSRRYISSDGVHPTPAGEKVLFGNIRQAIQSVITC</sequence>
<evidence type="ECO:0000313" key="2">
    <source>
        <dbReference type="EMBL" id="KAK3107077.1"/>
    </source>
</evidence>
<evidence type="ECO:0000313" key="3">
    <source>
        <dbReference type="Proteomes" id="UP001186944"/>
    </source>
</evidence>
<dbReference type="Pfam" id="PF08719">
    <property type="entry name" value="NADAR"/>
    <property type="match status" value="1"/>
</dbReference>
<name>A0AA88YVL4_PINIB</name>
<dbReference type="CDD" id="cd15457">
    <property type="entry name" value="NADAR"/>
    <property type="match status" value="1"/>
</dbReference>
<dbReference type="NCBIfam" id="TIGR02464">
    <property type="entry name" value="ribofla_fusion"/>
    <property type="match status" value="1"/>
</dbReference>
<reference evidence="2" key="1">
    <citation type="submission" date="2019-08" db="EMBL/GenBank/DDBJ databases">
        <title>The improved chromosome-level genome for the pearl oyster Pinctada fucata martensii using PacBio sequencing and Hi-C.</title>
        <authorList>
            <person name="Zheng Z."/>
        </authorList>
    </citation>
    <scope>NUCLEOTIDE SEQUENCE</scope>
    <source>
        <strain evidence="2">ZZ-2019</strain>
        <tissue evidence="2">Adductor muscle</tissue>
    </source>
</reference>
<accession>A0AA88YVL4</accession>
<evidence type="ECO:0000259" key="1">
    <source>
        <dbReference type="Pfam" id="PF08719"/>
    </source>
</evidence>
<protein>
    <recommendedName>
        <fullName evidence="1">NADAR domain-containing protein</fullName>
    </recommendedName>
</protein>
<dbReference type="Gene3D" id="3.40.50.1110">
    <property type="entry name" value="SGNH hydrolase"/>
    <property type="match status" value="1"/>
</dbReference>